<evidence type="ECO:0000256" key="3">
    <source>
        <dbReference type="ARBA" id="ARBA00022452"/>
    </source>
</evidence>
<dbReference type="InterPro" id="IPR011662">
    <property type="entry name" value="Secretin/TonB_short_N"/>
</dbReference>
<sequence>MSKLSIIPLLITLLLIDLSGFGQSDDVVLISETFYKVPLVKVLKKLKKKYDIKFAYDHKLLTDHKVTQNIYQLPVAEAVGLLLEGTHLRFRVAEQGVIILPPARRKTFPISAEIRSSKPLNIKGVIKDSQTGETLPFANIRVHGADAGTTSNVDGFFSLLGLPSGSSTLEITYLGYVTKLVSLRDYDIRDRLVINLTSKTEILEELVVEEKKSDMIYNGDNIGQISMNPSRLLSLPSLGEVDIFRTLQYLPGISGTDETSAGLVIRGSTPDQNLILFDGFSVYHIDHFFGIFSAFNSNAIKNIQIYKGAFESKYGGRASSVIDITGKTGNMNRASYGFGVNLISANAVLELPIGKKLSLFMAGRRSHTDILQTGLYREIFDKVILENRDIISNLREAEFEDIEPVFNFYDLNGKLTYRPSSRDVLSWSYYSGRDNLDIDANQDFSYRTIDEASNIGFRANVDWQVDDYSNWGNDGTSLRWGRQWSQKFYSNINLAYSEYRLEQDNFEKLLFSIPVLEIDTLLRDRTQRIRNSLSDVSIRWDNQLKIGKKSELAFGSLYTKNEIDFQFSINGESADSFSDRGEQLTFYVQNTFYPFDNLGITFGVRNNHYDVIGEDFIEPRASLHYQVSPKIKLKAAWGKHNQFINRILFEENLYDVNSSFWLLADGNNIPHVVSEHLVAGISYESDNWLIDVEAYRKDTEGITDFFPDLKVSDSGEDELVNVFLAGNSVATGVDFLIQKKTGKHTGWLSYSLSKVENSFPDLNGGRPFAASQDQRHELKLVNMMSAGRWDLSSTWVYGSGKPFSDPGKGSPLVTLDSLNTYYVAVDNINTERLPAYHRLDLAAAYNFNLGKGKAQFGLSVYNVYGRKNVKYKRFSTLDIDEITNDTATTADDEPVYLASDVLLLGFTPNFFFNFRF</sequence>
<evidence type="ECO:0000256" key="4">
    <source>
        <dbReference type="ARBA" id="ARBA00022496"/>
    </source>
</evidence>
<dbReference type="InterPro" id="IPR000531">
    <property type="entry name" value="Beta-barrel_TonB"/>
</dbReference>
<evidence type="ECO:0000313" key="15">
    <source>
        <dbReference type="Proteomes" id="UP001172083"/>
    </source>
</evidence>
<dbReference type="Pfam" id="PF07715">
    <property type="entry name" value="Plug"/>
    <property type="match status" value="1"/>
</dbReference>
<dbReference type="InterPro" id="IPR037066">
    <property type="entry name" value="Plug_dom_sf"/>
</dbReference>
<dbReference type="Gene3D" id="2.60.40.1120">
    <property type="entry name" value="Carboxypeptidase-like, regulatory domain"/>
    <property type="match status" value="1"/>
</dbReference>
<dbReference type="Gene3D" id="3.55.50.30">
    <property type="match status" value="1"/>
</dbReference>
<dbReference type="InterPro" id="IPR036942">
    <property type="entry name" value="Beta-barrel_TonB_sf"/>
</dbReference>
<keyword evidence="4" id="KW-0406">Ion transport</keyword>
<organism evidence="14 15">
    <name type="scientific">Agaribacillus aureus</name>
    <dbReference type="NCBI Taxonomy" id="3051825"/>
    <lineage>
        <taxon>Bacteria</taxon>
        <taxon>Pseudomonadati</taxon>
        <taxon>Bacteroidota</taxon>
        <taxon>Cytophagia</taxon>
        <taxon>Cytophagales</taxon>
        <taxon>Splendidivirgaceae</taxon>
        <taxon>Agaribacillus</taxon>
    </lineage>
</organism>
<name>A0ABT8L980_9BACT</name>
<keyword evidence="11" id="KW-0998">Cell outer membrane</keyword>
<keyword evidence="3" id="KW-1134">Transmembrane beta strand</keyword>
<gene>
    <name evidence="14" type="ORF">QQ020_15910</name>
</gene>
<dbReference type="PANTHER" id="PTHR30069:SF29">
    <property type="entry name" value="HEMOGLOBIN AND HEMOGLOBIN-HAPTOGLOBIN-BINDING PROTEIN 1-RELATED"/>
    <property type="match status" value="1"/>
</dbReference>
<evidence type="ECO:0000256" key="1">
    <source>
        <dbReference type="ARBA" id="ARBA00004571"/>
    </source>
</evidence>
<dbReference type="Pfam" id="PF00593">
    <property type="entry name" value="TonB_dep_Rec_b-barrel"/>
    <property type="match status" value="1"/>
</dbReference>
<reference evidence="14" key="1">
    <citation type="submission" date="2023-06" db="EMBL/GenBank/DDBJ databases">
        <title>Genomic of Agaribacillus aureum.</title>
        <authorList>
            <person name="Wang G."/>
        </authorList>
    </citation>
    <scope>NUCLEOTIDE SEQUENCE</scope>
    <source>
        <strain evidence="14">BMA12</strain>
    </source>
</reference>
<comment type="subcellular location">
    <subcellularLocation>
        <location evidence="1">Cell outer membrane</location>
        <topology evidence="1">Multi-pass membrane protein</topology>
    </subcellularLocation>
</comment>
<dbReference type="EMBL" id="JAUJEB010000003">
    <property type="protein sequence ID" value="MDN5213557.1"/>
    <property type="molecule type" value="Genomic_DNA"/>
</dbReference>
<feature type="domain" description="Secretin/TonB short N-terminal" evidence="13">
    <location>
        <begin position="52"/>
        <end position="102"/>
    </location>
</feature>
<evidence type="ECO:0000256" key="10">
    <source>
        <dbReference type="ARBA" id="ARBA00023170"/>
    </source>
</evidence>
<dbReference type="SUPFAM" id="SSF56935">
    <property type="entry name" value="Porins"/>
    <property type="match status" value="1"/>
</dbReference>
<evidence type="ECO:0000256" key="11">
    <source>
        <dbReference type="ARBA" id="ARBA00023237"/>
    </source>
</evidence>
<evidence type="ECO:0000256" key="6">
    <source>
        <dbReference type="ARBA" id="ARBA00022729"/>
    </source>
</evidence>
<keyword evidence="2" id="KW-0813">Transport</keyword>
<dbReference type="InterPro" id="IPR039426">
    <property type="entry name" value="TonB-dep_rcpt-like"/>
</dbReference>
<evidence type="ECO:0000256" key="7">
    <source>
        <dbReference type="ARBA" id="ARBA00023004"/>
    </source>
</evidence>
<comment type="similarity">
    <text evidence="12">Belongs to the TonB-dependent receptor family.</text>
</comment>
<keyword evidence="5" id="KW-0812">Transmembrane</keyword>
<accession>A0ABT8L980</accession>
<dbReference type="Proteomes" id="UP001172083">
    <property type="component" value="Unassembled WGS sequence"/>
</dbReference>
<dbReference type="RefSeq" id="WP_346758895.1">
    <property type="nucleotide sequence ID" value="NZ_JAUJEB010000003.1"/>
</dbReference>
<comment type="caution">
    <text evidence="14">The sequence shown here is derived from an EMBL/GenBank/DDBJ whole genome shotgun (WGS) entry which is preliminary data.</text>
</comment>
<evidence type="ECO:0000256" key="2">
    <source>
        <dbReference type="ARBA" id="ARBA00022448"/>
    </source>
</evidence>
<keyword evidence="8 12" id="KW-0798">TonB box</keyword>
<dbReference type="Gene3D" id="2.170.130.10">
    <property type="entry name" value="TonB-dependent receptor, plug domain"/>
    <property type="match status" value="1"/>
</dbReference>
<keyword evidence="4" id="KW-0410">Iron transport</keyword>
<evidence type="ECO:0000259" key="13">
    <source>
        <dbReference type="SMART" id="SM00965"/>
    </source>
</evidence>
<dbReference type="SUPFAM" id="SSF49464">
    <property type="entry name" value="Carboxypeptidase regulatory domain-like"/>
    <property type="match status" value="1"/>
</dbReference>
<dbReference type="Gene3D" id="2.40.170.20">
    <property type="entry name" value="TonB-dependent receptor, beta-barrel domain"/>
    <property type="match status" value="1"/>
</dbReference>
<proteinExistence type="inferred from homology"/>
<keyword evidence="15" id="KW-1185">Reference proteome</keyword>
<keyword evidence="10 14" id="KW-0675">Receptor</keyword>
<dbReference type="PANTHER" id="PTHR30069">
    <property type="entry name" value="TONB-DEPENDENT OUTER MEMBRANE RECEPTOR"/>
    <property type="match status" value="1"/>
</dbReference>
<dbReference type="SMART" id="SM00965">
    <property type="entry name" value="STN"/>
    <property type="match status" value="1"/>
</dbReference>
<evidence type="ECO:0000256" key="5">
    <source>
        <dbReference type="ARBA" id="ARBA00022692"/>
    </source>
</evidence>
<evidence type="ECO:0000256" key="8">
    <source>
        <dbReference type="ARBA" id="ARBA00023077"/>
    </source>
</evidence>
<keyword evidence="7" id="KW-0408">Iron</keyword>
<protein>
    <submittedName>
        <fullName evidence="14">TonB-dependent receptor</fullName>
    </submittedName>
</protein>
<keyword evidence="6" id="KW-0732">Signal</keyword>
<evidence type="ECO:0000256" key="12">
    <source>
        <dbReference type="RuleBase" id="RU003357"/>
    </source>
</evidence>
<dbReference type="InterPro" id="IPR008969">
    <property type="entry name" value="CarboxyPept-like_regulatory"/>
</dbReference>
<keyword evidence="9 12" id="KW-0472">Membrane</keyword>
<dbReference type="InterPro" id="IPR012910">
    <property type="entry name" value="Plug_dom"/>
</dbReference>
<evidence type="ECO:0000256" key="9">
    <source>
        <dbReference type="ARBA" id="ARBA00023136"/>
    </source>
</evidence>
<dbReference type="Pfam" id="PF13715">
    <property type="entry name" value="CarbopepD_reg_2"/>
    <property type="match status" value="1"/>
</dbReference>
<evidence type="ECO:0000313" key="14">
    <source>
        <dbReference type="EMBL" id="MDN5213557.1"/>
    </source>
</evidence>